<reference evidence="2" key="1">
    <citation type="submission" date="2016-10" db="EMBL/GenBank/DDBJ databases">
        <authorList>
            <person name="Varghese N."/>
            <person name="Submissions S."/>
        </authorList>
    </citation>
    <scope>NUCLEOTIDE SEQUENCE [LARGE SCALE GENOMIC DNA]</scope>
    <source>
        <strain evidence="2">DSM 18130</strain>
    </source>
</reference>
<sequence length="53" mass="6167">MIMNVQGTQWPKQWVATAGAHQPWVKQATGQPFRVAFPCMCERSMQRVKYKND</sequence>
<evidence type="ECO:0000313" key="1">
    <source>
        <dbReference type="EMBL" id="SFA60431.1"/>
    </source>
</evidence>
<dbReference type="AlphaFoldDB" id="A0A1I0U8Q9"/>
<protein>
    <submittedName>
        <fullName evidence="1">Uncharacterized protein</fullName>
    </submittedName>
</protein>
<gene>
    <name evidence="1" type="ORF">SAMN04488511_12822</name>
</gene>
<name>A0A1I0U8Q9_9SPHI</name>
<dbReference type="Proteomes" id="UP000198836">
    <property type="component" value="Unassembled WGS sequence"/>
</dbReference>
<dbReference type="STRING" id="332999.SAMN04488511_12822"/>
<organism evidence="1 2">
    <name type="scientific">Pedobacter suwonensis</name>
    <dbReference type="NCBI Taxonomy" id="332999"/>
    <lineage>
        <taxon>Bacteria</taxon>
        <taxon>Pseudomonadati</taxon>
        <taxon>Bacteroidota</taxon>
        <taxon>Sphingobacteriia</taxon>
        <taxon>Sphingobacteriales</taxon>
        <taxon>Sphingobacteriaceae</taxon>
        <taxon>Pedobacter</taxon>
    </lineage>
</organism>
<accession>A0A1I0U8Q9</accession>
<dbReference type="EMBL" id="FOJM01000028">
    <property type="protein sequence ID" value="SFA60431.1"/>
    <property type="molecule type" value="Genomic_DNA"/>
</dbReference>
<keyword evidence="2" id="KW-1185">Reference proteome</keyword>
<proteinExistence type="predicted"/>
<dbReference type="RefSeq" id="WP_159435311.1">
    <property type="nucleotide sequence ID" value="NZ_FOJM01000003.1"/>
</dbReference>
<evidence type="ECO:0000313" key="2">
    <source>
        <dbReference type="Proteomes" id="UP000198836"/>
    </source>
</evidence>